<gene>
    <name evidence="6" type="primary">fliS</name>
    <name evidence="6" type="ORF">FMM08_16355</name>
</gene>
<dbReference type="OrthoDB" id="3268516at2"/>
<sequence length="138" mass="14806">MRARFLQDGAAGASPQVMLLRLFDRLLADLARGAAGLRAGEREASHKALMNAQSILNALTVALDGSDWEAADNLRALYAFLLTELAQANVKQDAERVDACFAVVEPLRDAWNQAASSLVLPHTETSVQRSLPMGGMTA</sequence>
<evidence type="ECO:0000256" key="4">
    <source>
        <dbReference type="ARBA" id="ARBA00022795"/>
    </source>
</evidence>
<reference evidence="6 7" key="1">
    <citation type="submission" date="2019-07" db="EMBL/GenBank/DDBJ databases">
        <title>Quadrisphaera sp. strain DD2A genome sequencing and assembly.</title>
        <authorList>
            <person name="Kim I."/>
        </authorList>
    </citation>
    <scope>NUCLEOTIDE SEQUENCE [LARGE SCALE GENOMIC DNA]</scope>
    <source>
        <strain evidence="6 7">DD2A</strain>
    </source>
</reference>
<dbReference type="AlphaFoldDB" id="A0A5C8ZDE8"/>
<keyword evidence="4" id="KW-1005">Bacterial flagellum biogenesis</keyword>
<dbReference type="EMBL" id="VKAC01000010">
    <property type="protein sequence ID" value="TXR55178.1"/>
    <property type="molecule type" value="Genomic_DNA"/>
</dbReference>
<keyword evidence="3" id="KW-0963">Cytoplasm</keyword>
<dbReference type="SUPFAM" id="SSF101116">
    <property type="entry name" value="Flagellar export chaperone FliS"/>
    <property type="match status" value="1"/>
</dbReference>
<dbReference type="GO" id="GO:0071973">
    <property type="term" value="P:bacterial-type flagellum-dependent cell motility"/>
    <property type="evidence" value="ECO:0007669"/>
    <property type="project" value="TreeGrafter"/>
</dbReference>
<dbReference type="Gene3D" id="1.20.120.340">
    <property type="entry name" value="Flagellar protein FliS"/>
    <property type="match status" value="1"/>
</dbReference>
<comment type="subcellular location">
    <subcellularLocation>
        <location evidence="1">Cytoplasm</location>
        <location evidence="1">Cytosol</location>
    </subcellularLocation>
</comment>
<organism evidence="6 7">
    <name type="scientific">Quadrisphaera setariae</name>
    <dbReference type="NCBI Taxonomy" id="2593304"/>
    <lineage>
        <taxon>Bacteria</taxon>
        <taxon>Bacillati</taxon>
        <taxon>Actinomycetota</taxon>
        <taxon>Actinomycetes</taxon>
        <taxon>Kineosporiales</taxon>
        <taxon>Kineosporiaceae</taxon>
        <taxon>Quadrisphaera</taxon>
    </lineage>
</organism>
<evidence type="ECO:0000256" key="3">
    <source>
        <dbReference type="ARBA" id="ARBA00022490"/>
    </source>
</evidence>
<dbReference type="InterPro" id="IPR036584">
    <property type="entry name" value="FliS_sf"/>
</dbReference>
<dbReference type="Proteomes" id="UP000321234">
    <property type="component" value="Unassembled WGS sequence"/>
</dbReference>
<dbReference type="InterPro" id="IPR003713">
    <property type="entry name" value="FliS"/>
</dbReference>
<name>A0A5C8ZDE8_9ACTN</name>
<evidence type="ECO:0000256" key="2">
    <source>
        <dbReference type="ARBA" id="ARBA00008787"/>
    </source>
</evidence>
<keyword evidence="6" id="KW-0969">Cilium</keyword>
<accession>A0A5C8ZDE8</accession>
<keyword evidence="7" id="KW-1185">Reference proteome</keyword>
<protein>
    <submittedName>
        <fullName evidence="6">Flagellar export chaperone FliS</fullName>
    </submittedName>
</protein>
<evidence type="ECO:0000256" key="5">
    <source>
        <dbReference type="ARBA" id="ARBA00023186"/>
    </source>
</evidence>
<proteinExistence type="inferred from homology"/>
<keyword evidence="6" id="KW-0282">Flagellum</keyword>
<keyword evidence="5" id="KW-0143">Chaperone</keyword>
<evidence type="ECO:0000313" key="7">
    <source>
        <dbReference type="Proteomes" id="UP000321234"/>
    </source>
</evidence>
<dbReference type="PANTHER" id="PTHR34773">
    <property type="entry name" value="FLAGELLAR SECRETION CHAPERONE FLIS"/>
    <property type="match status" value="1"/>
</dbReference>
<dbReference type="NCBIfam" id="TIGR00208">
    <property type="entry name" value="fliS"/>
    <property type="match status" value="1"/>
</dbReference>
<evidence type="ECO:0000313" key="6">
    <source>
        <dbReference type="EMBL" id="TXR55178.1"/>
    </source>
</evidence>
<dbReference type="GO" id="GO:0005829">
    <property type="term" value="C:cytosol"/>
    <property type="evidence" value="ECO:0007669"/>
    <property type="project" value="UniProtKB-SubCell"/>
</dbReference>
<dbReference type="PANTHER" id="PTHR34773:SF1">
    <property type="entry name" value="FLAGELLAR SECRETION CHAPERONE FLIS"/>
    <property type="match status" value="1"/>
</dbReference>
<comment type="similarity">
    <text evidence="2">Belongs to the FliS family.</text>
</comment>
<dbReference type="Pfam" id="PF02561">
    <property type="entry name" value="FliS"/>
    <property type="match status" value="1"/>
</dbReference>
<comment type="caution">
    <text evidence="6">The sequence shown here is derived from an EMBL/GenBank/DDBJ whole genome shotgun (WGS) entry which is preliminary data.</text>
</comment>
<dbReference type="CDD" id="cd16098">
    <property type="entry name" value="FliS"/>
    <property type="match status" value="1"/>
</dbReference>
<dbReference type="GO" id="GO:0044780">
    <property type="term" value="P:bacterial-type flagellum assembly"/>
    <property type="evidence" value="ECO:0007669"/>
    <property type="project" value="InterPro"/>
</dbReference>
<keyword evidence="6" id="KW-0966">Cell projection</keyword>
<evidence type="ECO:0000256" key="1">
    <source>
        <dbReference type="ARBA" id="ARBA00004514"/>
    </source>
</evidence>